<keyword evidence="4" id="KW-0547">Nucleotide-binding</keyword>
<dbReference type="InterPro" id="IPR037069">
    <property type="entry name" value="AcylCoA_DH/ox_N_sf"/>
</dbReference>
<dbReference type="Gene3D" id="1.20.140.10">
    <property type="entry name" value="Butyryl-CoA Dehydrogenase, subunit A, domain 3"/>
    <property type="match status" value="1"/>
</dbReference>
<reference evidence="17 18" key="1">
    <citation type="submission" date="2023-07" db="EMBL/GenBank/DDBJ databases">
        <title>Genomic Encyclopedia of Type Strains, Phase IV (KMG-IV): sequencing the most valuable type-strain genomes for metagenomic binning, comparative biology and taxonomic classification.</title>
        <authorList>
            <person name="Goeker M."/>
        </authorList>
    </citation>
    <scope>NUCLEOTIDE SEQUENCE [LARGE SCALE GENOMIC DNA]</scope>
    <source>
        <strain evidence="17 18">DSM 1112</strain>
    </source>
</reference>
<dbReference type="PIRSF" id="PIRSF016578">
    <property type="entry name" value="HsaA"/>
    <property type="match status" value="1"/>
</dbReference>
<dbReference type="EC" id="1.14.14.21" evidence="9"/>
<comment type="catalytic activity">
    <reaction evidence="13">
        <text>dibenzothiophene + 2 FMNH2 + 2 O2 = dibenzothiophene 5,5-dioxide + 2 FMN + 2 H2O + 2 H(+)</text>
        <dbReference type="Rhea" id="RHEA:49072"/>
        <dbReference type="ChEBI" id="CHEBI:15377"/>
        <dbReference type="ChEBI" id="CHEBI:15378"/>
        <dbReference type="ChEBI" id="CHEBI:15379"/>
        <dbReference type="ChEBI" id="CHEBI:23681"/>
        <dbReference type="ChEBI" id="CHEBI:57618"/>
        <dbReference type="ChEBI" id="CHEBI:58210"/>
        <dbReference type="ChEBI" id="CHEBI:90356"/>
        <dbReference type="EC" id="1.14.14.21"/>
    </reaction>
</comment>
<evidence type="ECO:0000256" key="6">
    <source>
        <dbReference type="ARBA" id="ARBA00023033"/>
    </source>
</evidence>
<keyword evidence="3" id="KW-0288">FMN</keyword>
<dbReference type="InterPro" id="IPR036250">
    <property type="entry name" value="AcylCo_DH-like_C"/>
</dbReference>
<dbReference type="Pfam" id="PF02770">
    <property type="entry name" value="Acyl-CoA_dh_M"/>
    <property type="match status" value="1"/>
</dbReference>
<dbReference type="SUPFAM" id="SSF47203">
    <property type="entry name" value="Acyl-CoA dehydrogenase C-terminal domain-like"/>
    <property type="match status" value="1"/>
</dbReference>
<comment type="caution">
    <text evidence="17">The sequence shown here is derived from an EMBL/GenBank/DDBJ whole genome shotgun (WGS) entry which is preliminary data.</text>
</comment>
<evidence type="ECO:0000259" key="14">
    <source>
        <dbReference type="Pfam" id="PF02770"/>
    </source>
</evidence>
<dbReference type="Pfam" id="PF02771">
    <property type="entry name" value="Acyl-CoA_dh_N"/>
    <property type="match status" value="1"/>
</dbReference>
<evidence type="ECO:0000313" key="18">
    <source>
        <dbReference type="Proteomes" id="UP001230207"/>
    </source>
</evidence>
<keyword evidence="18" id="KW-1185">Reference proteome</keyword>
<dbReference type="SUPFAM" id="SSF56645">
    <property type="entry name" value="Acyl-CoA dehydrogenase NM domain-like"/>
    <property type="match status" value="1"/>
</dbReference>
<feature type="domain" description="Acyl-CoA dehydrogenase/oxidase N-terminal" evidence="15">
    <location>
        <begin position="28"/>
        <end position="94"/>
    </location>
</feature>
<gene>
    <name evidence="17" type="ORF">QO002_005359</name>
</gene>
<keyword evidence="2" id="KW-0285">Flavoprotein</keyword>
<name>A0ABU0BYX1_9HYPH</name>
<keyword evidence="5" id="KW-0560">Oxidoreductase</keyword>
<dbReference type="InterPro" id="IPR013786">
    <property type="entry name" value="AcylCoA_DH/ox_N"/>
</dbReference>
<protein>
    <recommendedName>
        <fullName evidence="10">Dibenzothiophene monooxygenase</fullName>
        <ecNumber evidence="9">1.14.14.21</ecNumber>
    </recommendedName>
</protein>
<dbReference type="InterPro" id="IPR013107">
    <property type="entry name" value="Acyl-CoA_DH_C"/>
</dbReference>
<comment type="pathway">
    <text evidence="7">Sulfur metabolism; dibenzothiophene degradation.</text>
</comment>
<dbReference type="InterPro" id="IPR009100">
    <property type="entry name" value="AcylCoA_DH/oxidase_NM_dom_sf"/>
</dbReference>
<dbReference type="EMBL" id="JAUSVF010000003">
    <property type="protein sequence ID" value="MDQ0323153.1"/>
    <property type="molecule type" value="Genomic_DNA"/>
</dbReference>
<evidence type="ECO:0000256" key="9">
    <source>
        <dbReference type="ARBA" id="ARBA00034328"/>
    </source>
</evidence>
<evidence type="ECO:0000256" key="1">
    <source>
        <dbReference type="ARBA" id="ARBA00004496"/>
    </source>
</evidence>
<dbReference type="RefSeq" id="WP_307235523.1">
    <property type="nucleotide sequence ID" value="NZ_JAUSVF010000003.1"/>
</dbReference>
<comment type="subcellular location">
    <subcellularLocation>
        <location evidence="1">Cytoplasm</location>
    </subcellularLocation>
</comment>
<dbReference type="InterPro" id="IPR046373">
    <property type="entry name" value="Acyl-CoA_Oxase/DH_mid-dom_sf"/>
</dbReference>
<evidence type="ECO:0000256" key="3">
    <source>
        <dbReference type="ARBA" id="ARBA00022643"/>
    </source>
</evidence>
<comment type="catalytic activity">
    <reaction evidence="11">
        <text>dibenzothiophene + FMNH2 + O2 = dibenzothiophene 5-oxide + FMN + H2O + H(+)</text>
        <dbReference type="Rhea" id="RHEA:49076"/>
        <dbReference type="ChEBI" id="CHEBI:15377"/>
        <dbReference type="ChEBI" id="CHEBI:15378"/>
        <dbReference type="ChEBI" id="CHEBI:15379"/>
        <dbReference type="ChEBI" id="CHEBI:23681"/>
        <dbReference type="ChEBI" id="CHEBI:23683"/>
        <dbReference type="ChEBI" id="CHEBI:57618"/>
        <dbReference type="ChEBI" id="CHEBI:58210"/>
    </reaction>
</comment>
<organism evidence="17 18">
    <name type="scientific">Pararhizobium capsulatum DSM 1112</name>
    <dbReference type="NCBI Taxonomy" id="1121113"/>
    <lineage>
        <taxon>Bacteria</taxon>
        <taxon>Pseudomonadati</taxon>
        <taxon>Pseudomonadota</taxon>
        <taxon>Alphaproteobacteria</taxon>
        <taxon>Hyphomicrobiales</taxon>
        <taxon>Rhizobiaceae</taxon>
        <taxon>Rhizobium/Agrobacterium group</taxon>
        <taxon>Pararhizobium</taxon>
    </lineage>
</organism>
<sequence>MTFVYRENIEALRPDLLEKYGPVFRRIAEGTVDRERNRILPHEQIKWLKEAGFPAVRVPREQGGDGGSIVDLAALLIALAEADPNIPQALRGHVVFSEDRLFAEPSLDRDIWLKRFAEGEIAGNAWTEIGTVGLWQTATSVKKDGDTLRLDGRKFYTTGSIFADWIDVLARREDGVDVVALVRKDSDGVTVSDDWDGFGQRTTGSGAAVFQSVVVEPQNVLLFDDRVPYQHALYQLVLLASLAGIGRAIVRDTAEQIRNRTRVYSTGSGPSDRQDPQIQQVVGQLAGLAYATEASTIRAAAAIQRVFDAKVAGPDAVKAANDAAHVEVYSAQIIVTEFTQRAGSLLFNALSASAARETHALDRHWRNARTISSHNPVINKERIIGDWHINGTAPPINWSIGVPVATPGTGETAAAAE</sequence>
<dbReference type="Proteomes" id="UP001230207">
    <property type="component" value="Unassembled WGS sequence"/>
</dbReference>
<proteinExistence type="inferred from homology"/>
<dbReference type="Gene3D" id="2.40.110.10">
    <property type="entry name" value="Butyryl-CoA Dehydrogenase, subunit A, domain 2"/>
    <property type="match status" value="1"/>
</dbReference>
<evidence type="ECO:0000256" key="12">
    <source>
        <dbReference type="ARBA" id="ARBA00048445"/>
    </source>
</evidence>
<evidence type="ECO:0000259" key="15">
    <source>
        <dbReference type="Pfam" id="PF02771"/>
    </source>
</evidence>
<comment type="catalytic activity">
    <reaction evidence="12">
        <text>dibenzothiophene 5-oxide + FMNH2 + O2 = dibenzothiophene 5,5-dioxide + FMN + H2O + H(+)</text>
        <dbReference type="Rhea" id="RHEA:49080"/>
        <dbReference type="ChEBI" id="CHEBI:15377"/>
        <dbReference type="ChEBI" id="CHEBI:15378"/>
        <dbReference type="ChEBI" id="CHEBI:15379"/>
        <dbReference type="ChEBI" id="CHEBI:23683"/>
        <dbReference type="ChEBI" id="CHEBI:57618"/>
        <dbReference type="ChEBI" id="CHEBI:58210"/>
        <dbReference type="ChEBI" id="CHEBI:90356"/>
    </reaction>
</comment>
<evidence type="ECO:0000256" key="10">
    <source>
        <dbReference type="ARBA" id="ARBA00034345"/>
    </source>
</evidence>
<feature type="domain" description="Acyl-CoA oxidase/dehydrogenase middle" evidence="14">
    <location>
        <begin position="136"/>
        <end position="213"/>
    </location>
</feature>
<evidence type="ECO:0000256" key="11">
    <source>
        <dbReference type="ARBA" id="ARBA00047859"/>
    </source>
</evidence>
<evidence type="ECO:0000259" key="16">
    <source>
        <dbReference type="Pfam" id="PF08028"/>
    </source>
</evidence>
<comment type="similarity">
    <text evidence="8">Belongs to the DszC flavin monooxygenase family.</text>
</comment>
<dbReference type="PANTHER" id="PTHR43884:SF12">
    <property type="entry name" value="ISOVALERYL-COA DEHYDROGENASE, MITOCHONDRIAL-RELATED"/>
    <property type="match status" value="1"/>
</dbReference>
<evidence type="ECO:0000256" key="13">
    <source>
        <dbReference type="ARBA" id="ARBA00049456"/>
    </source>
</evidence>
<evidence type="ECO:0000256" key="5">
    <source>
        <dbReference type="ARBA" id="ARBA00023002"/>
    </source>
</evidence>
<evidence type="ECO:0000256" key="2">
    <source>
        <dbReference type="ARBA" id="ARBA00022630"/>
    </source>
</evidence>
<accession>A0ABU0BYX1</accession>
<dbReference type="Gene3D" id="1.10.540.10">
    <property type="entry name" value="Acyl-CoA dehydrogenase/oxidase, N-terminal domain"/>
    <property type="match status" value="1"/>
</dbReference>
<feature type="domain" description="Acyl-CoA dehydrogenase C-terminal" evidence="16">
    <location>
        <begin position="241"/>
        <end position="375"/>
    </location>
</feature>
<dbReference type="Pfam" id="PF08028">
    <property type="entry name" value="Acyl-CoA_dh_2"/>
    <property type="match status" value="1"/>
</dbReference>
<evidence type="ECO:0000256" key="4">
    <source>
        <dbReference type="ARBA" id="ARBA00022741"/>
    </source>
</evidence>
<keyword evidence="6" id="KW-0503">Monooxygenase</keyword>
<evidence type="ECO:0000256" key="8">
    <source>
        <dbReference type="ARBA" id="ARBA00034317"/>
    </source>
</evidence>
<dbReference type="PANTHER" id="PTHR43884">
    <property type="entry name" value="ACYL-COA DEHYDROGENASE"/>
    <property type="match status" value="1"/>
</dbReference>
<evidence type="ECO:0000256" key="7">
    <source>
        <dbReference type="ARBA" id="ARBA00034307"/>
    </source>
</evidence>
<dbReference type="InterPro" id="IPR006091">
    <property type="entry name" value="Acyl-CoA_Oxase/DH_mid-dom"/>
</dbReference>
<evidence type="ECO:0000313" key="17">
    <source>
        <dbReference type="EMBL" id="MDQ0323153.1"/>
    </source>
</evidence>